<evidence type="ECO:0000313" key="2">
    <source>
        <dbReference type="EMBL" id="MBK1618558.1"/>
    </source>
</evidence>
<accession>A0A9X0W948</accession>
<name>A0A9X0W948_9GAMM</name>
<keyword evidence="3" id="KW-1185">Reference proteome</keyword>
<dbReference type="AlphaFoldDB" id="A0A9X0W948"/>
<evidence type="ECO:0000256" key="1">
    <source>
        <dbReference type="SAM" id="MobiDB-lite"/>
    </source>
</evidence>
<dbReference type="Proteomes" id="UP001138768">
    <property type="component" value="Unassembled WGS sequence"/>
</dbReference>
<comment type="caution">
    <text evidence="2">The sequence shown here is derived from an EMBL/GenBank/DDBJ whole genome shotgun (WGS) entry which is preliminary data.</text>
</comment>
<proteinExistence type="predicted"/>
<protein>
    <submittedName>
        <fullName evidence="2">Sulfotransferase family protein</fullName>
    </submittedName>
</protein>
<dbReference type="SUPFAM" id="SSF52540">
    <property type="entry name" value="P-loop containing nucleoside triphosphate hydrolases"/>
    <property type="match status" value="1"/>
</dbReference>
<dbReference type="InterPro" id="IPR027417">
    <property type="entry name" value="P-loop_NTPase"/>
</dbReference>
<gene>
    <name evidence="2" type="ORF">CKO42_08925</name>
</gene>
<evidence type="ECO:0000313" key="3">
    <source>
        <dbReference type="Proteomes" id="UP001138768"/>
    </source>
</evidence>
<organism evidence="2 3">
    <name type="scientific">Lamprobacter modestohalophilus</name>
    <dbReference type="NCBI Taxonomy" id="1064514"/>
    <lineage>
        <taxon>Bacteria</taxon>
        <taxon>Pseudomonadati</taxon>
        <taxon>Pseudomonadota</taxon>
        <taxon>Gammaproteobacteria</taxon>
        <taxon>Chromatiales</taxon>
        <taxon>Chromatiaceae</taxon>
        <taxon>Lamprobacter</taxon>
    </lineage>
</organism>
<dbReference type="Gene3D" id="3.40.50.300">
    <property type="entry name" value="P-loop containing nucleotide triphosphate hydrolases"/>
    <property type="match status" value="1"/>
</dbReference>
<reference evidence="2 3" key="1">
    <citation type="journal article" date="2020" name="Microorganisms">
        <title>Osmotic Adaptation and Compatible Solute Biosynthesis of Phototrophic Bacteria as Revealed from Genome Analyses.</title>
        <authorList>
            <person name="Imhoff J.F."/>
            <person name="Rahn T."/>
            <person name="Kunzel S."/>
            <person name="Keller A."/>
            <person name="Neulinger S.C."/>
        </authorList>
    </citation>
    <scope>NUCLEOTIDE SEQUENCE [LARGE SCALE GENOMIC DNA]</scope>
    <source>
        <strain evidence="2 3">DSM 25653</strain>
    </source>
</reference>
<feature type="region of interest" description="Disordered" evidence="1">
    <location>
        <begin position="279"/>
        <end position="302"/>
    </location>
</feature>
<sequence length="324" mass="35954">MEQLPKVHRREVSESAAQFRAAIDSALELVQDYTGNPVSEHRDLSQPLPSLLQQCQNLLAEAQVEAPLPVRTLHHLACSGGTLISRCIAAQPNTQVLSEVDPLSPFVPSGFLPTDLIGLSRFSSRPANADTQIEMFLAGLRVLYGTATQHGQHLILRDHSHGHFSFGAAVTDRPTLHEIVSRAFPVKSIVSVRHPLDAYLSLLDSGWVQHFSPATLDEYARRSHAFLDAYQNVELIRYEDFVEDPPTVMQTICATLSLDYNPDFTETFAAITLSGDSGRRGDFISPRPRRPHPPAIDQEAEDSEAFQTLLSRLDYHRKATAKSE</sequence>
<dbReference type="EMBL" id="NRRY01000011">
    <property type="protein sequence ID" value="MBK1618558.1"/>
    <property type="molecule type" value="Genomic_DNA"/>
</dbReference>